<gene>
    <name evidence="1" type="ORF">ENS19_03540</name>
</gene>
<evidence type="ECO:0000313" key="1">
    <source>
        <dbReference type="EMBL" id="HFK20335.1"/>
    </source>
</evidence>
<dbReference type="Gene3D" id="2.40.50.140">
    <property type="entry name" value="Nucleic acid-binding proteins"/>
    <property type="match status" value="1"/>
</dbReference>
<accession>A0A7C3J1Z3</accession>
<sequence>MARGNGAAMTMKRKSPFSIFIPCSILSDVPSLIEKTFKVGQIARAASIFRVDSIVLYRDHKRTAIEDGRLIKEILEYAETPQYLRKRLFPLTPSLKYAGLIPPLRTPHHPLASSKIGFRDGYVLKSSRSSSVVEIGLPSPVECPAPLTQGSRVTLRLEGGSWVPSSREEVPYYWGYSVDLAFRPLTDALKRTPPEGIYGGIIGTSRKGEHISDASPRLLDLLSKQQRLALLFGSPGEGLDEILSREGASLKDVADMTVNFAPDQGTATIRTEEAVIISLAALDALGAANPK</sequence>
<dbReference type="InterPro" id="IPR029028">
    <property type="entry name" value="Alpha/beta_knot_MTases"/>
</dbReference>
<dbReference type="InterPro" id="IPR029026">
    <property type="entry name" value="tRNA_m1G_MTases_N"/>
</dbReference>
<dbReference type="EMBL" id="DSTX01000004">
    <property type="protein sequence ID" value="HFK20335.1"/>
    <property type="molecule type" value="Genomic_DNA"/>
</dbReference>
<proteinExistence type="predicted"/>
<dbReference type="PANTHER" id="PTHR12150:SF13">
    <property type="entry name" value="METHYLTRANSFERASE C9ORF114-RELATED"/>
    <property type="match status" value="1"/>
</dbReference>
<dbReference type="SUPFAM" id="SSF50249">
    <property type="entry name" value="Nucleic acid-binding proteins"/>
    <property type="match status" value="1"/>
</dbReference>
<dbReference type="SUPFAM" id="SSF75217">
    <property type="entry name" value="alpha/beta knot"/>
    <property type="match status" value="1"/>
</dbReference>
<dbReference type="CDD" id="cd18086">
    <property type="entry name" value="HsC9orf114-like"/>
    <property type="match status" value="1"/>
</dbReference>
<dbReference type="PANTHER" id="PTHR12150">
    <property type="entry name" value="CLASS IV SAM-BINDING METHYLTRANSFERASE-RELATED"/>
    <property type="match status" value="1"/>
</dbReference>
<comment type="caution">
    <text evidence="1">The sequence shown here is derived from an EMBL/GenBank/DDBJ whole genome shotgun (WGS) entry which is preliminary data.</text>
</comment>
<organism evidence="1">
    <name type="scientific">Candidatus Methanomethylicus mesodigestus</name>
    <dbReference type="NCBI Taxonomy" id="1867258"/>
    <lineage>
        <taxon>Archaea</taxon>
        <taxon>Thermoproteota</taxon>
        <taxon>Methanosuratincolia</taxon>
        <taxon>Candidatus Methanomethylicales</taxon>
        <taxon>Candidatus Methanomethylicaceae</taxon>
        <taxon>Candidatus Methanomethylicus</taxon>
    </lineage>
</organism>
<dbReference type="AlphaFoldDB" id="A0A7C3J1Z3"/>
<dbReference type="InterPro" id="IPR003750">
    <property type="entry name" value="Put_MeTrfase-C9orf114-like"/>
</dbReference>
<reference evidence="1" key="1">
    <citation type="journal article" date="2020" name="mSystems">
        <title>Genome- and Community-Level Interaction Insights into Carbon Utilization and Element Cycling Functions of Hydrothermarchaeota in Hydrothermal Sediment.</title>
        <authorList>
            <person name="Zhou Z."/>
            <person name="Liu Y."/>
            <person name="Xu W."/>
            <person name="Pan J."/>
            <person name="Luo Z.H."/>
            <person name="Li M."/>
        </authorList>
    </citation>
    <scope>NUCLEOTIDE SEQUENCE [LARGE SCALE GENOMIC DNA]</scope>
    <source>
        <strain evidence="1">SpSt-468</strain>
    </source>
</reference>
<name>A0A7C3J1Z3_9CREN</name>
<dbReference type="Gene3D" id="3.40.1280.10">
    <property type="match status" value="1"/>
</dbReference>
<dbReference type="InterPro" id="IPR012340">
    <property type="entry name" value="NA-bd_OB-fold"/>
</dbReference>
<dbReference type="Pfam" id="PF02598">
    <property type="entry name" value="Methyltrn_RNA_3"/>
    <property type="match status" value="1"/>
</dbReference>
<protein>
    <submittedName>
        <fullName evidence="1">RNA-binding protein</fullName>
    </submittedName>
</protein>